<dbReference type="GO" id="GO:0005524">
    <property type="term" value="F:ATP binding"/>
    <property type="evidence" value="ECO:0007669"/>
    <property type="project" value="UniProtKB-UniRule"/>
</dbReference>
<gene>
    <name evidence="6 9" type="primary">htpG</name>
    <name evidence="9" type="ORF">GP480_01980</name>
</gene>
<dbReference type="NCBIfam" id="NF003555">
    <property type="entry name" value="PRK05218.1"/>
    <property type="match status" value="1"/>
</dbReference>
<dbReference type="Gene3D" id="3.30.565.10">
    <property type="entry name" value="Histidine kinase-like ATPase, C-terminal domain"/>
    <property type="match status" value="1"/>
</dbReference>
<evidence type="ECO:0000256" key="6">
    <source>
        <dbReference type="HAMAP-Rule" id="MF_00505"/>
    </source>
</evidence>
<dbReference type="SUPFAM" id="SSF55874">
    <property type="entry name" value="ATPase domain of HSP90 chaperone/DNA topoisomerase II/histidine kinase"/>
    <property type="match status" value="1"/>
</dbReference>
<keyword evidence="3 6" id="KW-0067">ATP-binding</keyword>
<feature type="binding site" evidence="7">
    <location>
        <position position="173"/>
    </location>
    <ligand>
        <name>ATP</name>
        <dbReference type="ChEBI" id="CHEBI:30616"/>
    </ligand>
</feature>
<organism evidence="9 10">
    <name type="scientific">Neorickettsia findlayensis</name>
    <dbReference type="NCBI Taxonomy" id="2686014"/>
    <lineage>
        <taxon>Bacteria</taxon>
        <taxon>Pseudomonadati</taxon>
        <taxon>Pseudomonadota</taxon>
        <taxon>Alphaproteobacteria</taxon>
        <taxon>Rickettsiales</taxon>
        <taxon>Anaplasmataceae</taxon>
        <taxon>Neorickettsia</taxon>
    </lineage>
</organism>
<accession>A0A6P1G9S4</accession>
<keyword evidence="2 6" id="KW-0547">Nucleotide-binding</keyword>
<evidence type="ECO:0000256" key="3">
    <source>
        <dbReference type="ARBA" id="ARBA00022840"/>
    </source>
</evidence>
<comment type="similarity">
    <text evidence="1 6">Belongs to the heat shock protein 90 family.</text>
</comment>
<dbReference type="EMBL" id="CP047224">
    <property type="protein sequence ID" value="QHD65217.1"/>
    <property type="molecule type" value="Genomic_DNA"/>
</dbReference>
<dbReference type="SUPFAM" id="SSF110942">
    <property type="entry name" value="HSP90 C-terminal domain"/>
    <property type="match status" value="1"/>
</dbReference>
<dbReference type="InterPro" id="IPR037196">
    <property type="entry name" value="HSP90_C"/>
</dbReference>
<feature type="binding site" evidence="7">
    <location>
        <position position="41"/>
    </location>
    <ligand>
        <name>ATP</name>
        <dbReference type="ChEBI" id="CHEBI:30616"/>
    </ligand>
</feature>
<evidence type="ECO:0000259" key="8">
    <source>
        <dbReference type="SMART" id="SM00387"/>
    </source>
</evidence>
<feature type="binding site" evidence="7">
    <location>
        <position position="83"/>
    </location>
    <ligand>
        <name>ATP</name>
        <dbReference type="ChEBI" id="CHEBI:30616"/>
    </ligand>
</feature>
<dbReference type="PRINTS" id="PR00775">
    <property type="entry name" value="HEATSHOCK90"/>
</dbReference>
<feature type="binding site" evidence="7">
    <location>
        <position position="328"/>
    </location>
    <ligand>
        <name>ATP</name>
        <dbReference type="ChEBI" id="CHEBI:30616"/>
    </ligand>
</feature>
<feature type="binding site" evidence="7">
    <location>
        <position position="96"/>
    </location>
    <ligand>
        <name>ATP</name>
        <dbReference type="ChEBI" id="CHEBI:30616"/>
    </ligand>
</feature>
<name>A0A6P1G9S4_9RICK</name>
<comment type="function">
    <text evidence="6">Molecular chaperone. Has ATPase activity.</text>
</comment>
<dbReference type="Pfam" id="PF13589">
    <property type="entry name" value="HATPase_c_3"/>
    <property type="match status" value="1"/>
</dbReference>
<dbReference type="PROSITE" id="PS00298">
    <property type="entry name" value="HSP90"/>
    <property type="match status" value="1"/>
</dbReference>
<feature type="region of interest" description="A; substrate-binding" evidence="6">
    <location>
        <begin position="1"/>
        <end position="328"/>
    </location>
</feature>
<dbReference type="Gene3D" id="3.40.50.11260">
    <property type="match status" value="1"/>
</dbReference>
<dbReference type="InterPro" id="IPR003594">
    <property type="entry name" value="HATPase_dom"/>
</dbReference>
<keyword evidence="6" id="KW-0963">Cytoplasm</keyword>
<evidence type="ECO:0000256" key="4">
    <source>
        <dbReference type="ARBA" id="ARBA00023016"/>
    </source>
</evidence>
<dbReference type="PANTHER" id="PTHR11528">
    <property type="entry name" value="HEAT SHOCK PROTEIN 90 FAMILY MEMBER"/>
    <property type="match status" value="1"/>
</dbReference>
<dbReference type="KEGG" id="nef:GP480_01980"/>
<dbReference type="InterPro" id="IPR020568">
    <property type="entry name" value="Ribosomal_Su5_D2-typ_SF"/>
</dbReference>
<evidence type="ECO:0000313" key="10">
    <source>
        <dbReference type="Proteomes" id="UP000464912"/>
    </source>
</evidence>
<dbReference type="InterPro" id="IPR001404">
    <property type="entry name" value="Hsp90_fam"/>
</dbReference>
<feature type="binding site" evidence="7">
    <location>
        <begin position="103"/>
        <end position="104"/>
    </location>
    <ligand>
        <name>ATP</name>
        <dbReference type="ChEBI" id="CHEBI:30616"/>
    </ligand>
</feature>
<feature type="binding site" evidence="7">
    <location>
        <begin position="122"/>
        <end position="127"/>
    </location>
    <ligand>
        <name>ATP</name>
        <dbReference type="ChEBI" id="CHEBI:30616"/>
    </ligand>
</feature>
<dbReference type="SMART" id="SM00387">
    <property type="entry name" value="HATPase_c"/>
    <property type="match status" value="1"/>
</dbReference>
<evidence type="ECO:0000256" key="7">
    <source>
        <dbReference type="PIRSR" id="PIRSR002583-1"/>
    </source>
</evidence>
<dbReference type="Proteomes" id="UP000464912">
    <property type="component" value="Chromosome"/>
</dbReference>
<proteinExistence type="inferred from homology"/>
<comment type="subunit">
    <text evidence="6">Homodimer.</text>
</comment>
<dbReference type="InterPro" id="IPR019805">
    <property type="entry name" value="Heat_shock_protein_90_CS"/>
</dbReference>
<sequence length="620" mass="71124">MEKTEHKNTYSFGADASKVLNLVIHSLYRHKDVFLRELISNASDALNKLREASYFDQELLEDNPELEILVSLDKEKKILEISDNGIGMDEKELVENLGTVARSGTEKFLASLKDKKVDLIGQFGVGFYSVFMVADKVEVETRKAGTKKGYIWGSRGRDSFYVDELGGEVPRGTKIRIYLKDNSEEFLDKFKLEHVIVTNSNHIAFPIYLIDEKGEKDQINSASAIWTKNKTDITDEEHQNFFRDVAHVGGKPWMIIHNKNEGSIEYINLLYVPSIKPFDLYNPDRRTSVKLYIKKVFITEENVQLIPQYLRFLKGVVDCADLPLNISRETLQYNNALIKIKKSLTNRVLNELRKRADSNPDEYISGFWNNFGAVLKEGLCEAMPTDERERLFALCRFYSLKKEKLISLDEYIQDMHPEQKEIYCLGSTSLESAKNSPQLEGFVSRGLDVLFFTDPVDDFWVSVSHEYKSHDIKSITRSSIDLDAFAELEKAEQEVQQHHDKEIDRLIAKMQEVLKDEVESVRISKRLTESPVCLAVPDGAMDIRMEKFMLEQKQLHSKAKKILEINTSHPVIAKVIGKVDLPEVEELIFLLYDQACILQGEEVSSPMRMSKALNKLLLLT</sequence>
<feature type="binding site" evidence="7">
    <location>
        <position position="88"/>
    </location>
    <ligand>
        <name>ATP</name>
        <dbReference type="ChEBI" id="CHEBI:30616"/>
    </ligand>
</feature>
<dbReference type="Pfam" id="PF00183">
    <property type="entry name" value="HSP90"/>
    <property type="match status" value="1"/>
</dbReference>
<dbReference type="RefSeq" id="WP_160095406.1">
    <property type="nucleotide sequence ID" value="NZ_CP047224.1"/>
</dbReference>
<dbReference type="GO" id="GO:0016887">
    <property type="term" value="F:ATP hydrolysis activity"/>
    <property type="evidence" value="ECO:0007669"/>
    <property type="project" value="InterPro"/>
</dbReference>
<reference evidence="9 10" key="2">
    <citation type="journal article" date="2020" name="MBio">
        <title>Isolation and Molecular Analysis of a Novel Neorickettsia Species That Causes Potomac Horse Fever.</title>
        <authorList>
            <person name="Teymournejad O."/>
            <person name="Lin M."/>
            <person name="Bekebrede H."/>
            <person name="Kamr A."/>
            <person name="Toribio R.E."/>
            <person name="Arroyo L.G."/>
            <person name="Baird J.D."/>
            <person name="Rikihisa Y."/>
        </authorList>
    </citation>
    <scope>NUCLEOTIDE SEQUENCE [LARGE SCALE GENOMIC DNA]</scope>
    <source>
        <strain evidence="9 10">Fin17</strain>
    </source>
</reference>
<dbReference type="AlphaFoldDB" id="A0A6P1G9S4"/>
<evidence type="ECO:0000313" key="9">
    <source>
        <dbReference type="EMBL" id="QHD65217.1"/>
    </source>
</evidence>
<dbReference type="PIRSF" id="PIRSF002583">
    <property type="entry name" value="Hsp90"/>
    <property type="match status" value="1"/>
</dbReference>
<feature type="region of interest" description="C" evidence="6">
    <location>
        <begin position="548"/>
        <end position="620"/>
    </location>
</feature>
<dbReference type="InterPro" id="IPR036890">
    <property type="entry name" value="HATPase_C_sf"/>
</dbReference>
<dbReference type="SUPFAM" id="SSF54211">
    <property type="entry name" value="Ribosomal protein S5 domain 2-like"/>
    <property type="match status" value="1"/>
</dbReference>
<feature type="domain" description="Histidine kinase/HSP90-like ATPase" evidence="8">
    <location>
        <begin position="30"/>
        <end position="183"/>
    </location>
</feature>
<keyword evidence="5 6" id="KW-0143">Chaperone</keyword>
<evidence type="ECO:0000256" key="1">
    <source>
        <dbReference type="ARBA" id="ARBA00008239"/>
    </source>
</evidence>
<dbReference type="HAMAP" id="MF_00505">
    <property type="entry name" value="HSP90"/>
    <property type="match status" value="1"/>
</dbReference>
<keyword evidence="10" id="KW-1185">Reference proteome</keyword>
<dbReference type="Gene3D" id="1.20.120.790">
    <property type="entry name" value="Heat shock protein 90, C-terminal domain"/>
    <property type="match status" value="1"/>
</dbReference>
<dbReference type="GO" id="GO:0051082">
    <property type="term" value="F:unfolded protein binding"/>
    <property type="evidence" value="ECO:0007669"/>
    <property type="project" value="UniProtKB-UniRule"/>
</dbReference>
<protein>
    <recommendedName>
        <fullName evidence="6">Chaperone protein HtpG</fullName>
    </recommendedName>
    <alternativeName>
        <fullName evidence="6">Heat shock protein HtpG</fullName>
    </alternativeName>
    <alternativeName>
        <fullName evidence="6">High temperature protein G</fullName>
    </alternativeName>
</protein>
<keyword evidence="4 6" id="KW-0346">Stress response</keyword>
<dbReference type="InterPro" id="IPR020575">
    <property type="entry name" value="Hsp90_N"/>
</dbReference>
<evidence type="ECO:0000256" key="2">
    <source>
        <dbReference type="ARBA" id="ARBA00022741"/>
    </source>
</evidence>
<dbReference type="GO" id="GO:0140662">
    <property type="term" value="F:ATP-dependent protein folding chaperone"/>
    <property type="evidence" value="ECO:0007669"/>
    <property type="project" value="InterPro"/>
</dbReference>
<comment type="caution">
    <text evidence="6">Lacks conserved residue(s) required for the propagation of feature annotation.</text>
</comment>
<dbReference type="GO" id="GO:0005737">
    <property type="term" value="C:cytoplasm"/>
    <property type="evidence" value="ECO:0007669"/>
    <property type="project" value="UniProtKB-SubCell"/>
</dbReference>
<dbReference type="CDD" id="cd16927">
    <property type="entry name" value="HATPase_Hsp90-like"/>
    <property type="match status" value="1"/>
</dbReference>
<dbReference type="Gene3D" id="3.30.230.80">
    <property type="match status" value="1"/>
</dbReference>
<feature type="binding site" evidence="7">
    <location>
        <position position="37"/>
    </location>
    <ligand>
        <name>ATP</name>
        <dbReference type="ChEBI" id="CHEBI:30616"/>
    </ligand>
</feature>
<evidence type="ECO:0000256" key="5">
    <source>
        <dbReference type="ARBA" id="ARBA00023186"/>
    </source>
</evidence>
<reference evidence="9 10" key="1">
    <citation type="journal article" date="2020" name="MBio">
        <title>Erratum for Teymournejad et al., 'Isolation and Molecular Analysis of a Novel Neorickettsia Species That Causes Potomac Horse Fever'.</title>
        <authorList>
            <person name="Teymournejad O."/>
            <person name="Lin M."/>
            <person name="Bekebrede H."/>
            <person name="Kamr A."/>
            <person name="Toribio R.E."/>
            <person name="Arroyo L.G."/>
            <person name="Baird J.D."/>
            <person name="Rikihisa Y."/>
        </authorList>
    </citation>
    <scope>NUCLEOTIDE SEQUENCE [LARGE SCALE GENOMIC DNA]</scope>
    <source>
        <strain evidence="9 10">Fin17</strain>
    </source>
</reference>
<comment type="subcellular location">
    <subcellularLocation>
        <location evidence="6">Cytoplasm</location>
    </subcellularLocation>
</comment>